<dbReference type="InterPro" id="IPR055170">
    <property type="entry name" value="GFO_IDH_MocA-like_dom"/>
</dbReference>
<name>O69208_ACTPA</name>
<dbReference type="InterPro" id="IPR000683">
    <property type="entry name" value="Gfo/Idh/MocA-like_OxRdtase_N"/>
</dbReference>
<dbReference type="Pfam" id="PF01408">
    <property type="entry name" value="GFO_IDH_MocA"/>
    <property type="match status" value="1"/>
</dbReference>
<dbReference type="GO" id="GO:0000166">
    <property type="term" value="F:nucleotide binding"/>
    <property type="evidence" value="ECO:0007669"/>
    <property type="project" value="InterPro"/>
</dbReference>
<evidence type="ECO:0000259" key="1">
    <source>
        <dbReference type="Pfam" id="PF01408"/>
    </source>
</evidence>
<dbReference type="EMBL" id="U33059">
    <property type="protein sequence ID" value="AAC14003.1"/>
    <property type="molecule type" value="Genomic_DNA"/>
</dbReference>
<dbReference type="AlphaFoldDB" id="O69208"/>
<dbReference type="InterPro" id="IPR051317">
    <property type="entry name" value="Gfo/Idh/MocA_oxidoreduct"/>
</dbReference>
<reference evidence="3" key="3">
    <citation type="journal article" date="1998" name="J. Biol. Chem.">
        <title>3-amino-5-hydroxybenzoic acid synthase, the terminal enzyme in the formation of the precursor of mC7N units in rifamycin and related antibiotics.</title>
        <authorList>
            <person name="Kim C.G."/>
            <person name="Yu T.W."/>
            <person name="Fryhle C.B."/>
            <person name="Handa S."/>
            <person name="Floss H.G."/>
        </authorList>
    </citation>
    <scope>NUCLEOTIDE SEQUENCE</scope>
    <source>
        <strain evidence="3">ATCC31565</strain>
    </source>
</reference>
<sequence>MSAGSGGVRGGPVRVAVVGLGWVAREVWLPRLLGGAAYRVVAVVEPSARARAAVLGDLTGVAALERAEDLRRDEVDLAVVAVPNHLHAPVASGLLRRGVPVFLEKPLCLGSAEAAALTAAERAGGAVLLGGSAARHRADVRALREVAASLGALRHVDVSWVRSRGIPDRGGWFTDRTRSGGGALVDLGWHLLDTARVLLRGATGDPEGAELEHVTGAVSADFVDDHAFRAAWRGDGAQADPVVGDVEDTARGFLVTRSGISIGVRAAWASHQALDTTVVRVEGSGGTAELRCTFGFSPNREGPSRLLLTTDGRTTPVELPAEPVGAEYDAQLASLPARLADPAARGEAASGARWIAGAIERVYRAADAVRCAERRHAPVDLAPTGAP</sequence>
<protein>
    <submittedName>
        <fullName evidence="3">Oxidoreductase</fullName>
    </submittedName>
</protein>
<reference evidence="3" key="1">
    <citation type="journal article" date="1992" name="J. Am. Chem. Soc.">
        <title>Formation of 3-amino-5-hydroxy-benzoic acid, the precursor of mC7N units in ansamycin antibiotics, by a new variant of the shikimate pathway.</title>
        <authorList>
            <person name="Kim C.G."/>
            <person name="Kirschning A."/>
            <person name="Bergon P."/>
            <person name="Ahn Y."/>
            <person name="Wang J.J."/>
            <person name="Shibuya M."/>
            <person name="Floss H.G."/>
        </authorList>
    </citation>
    <scope>NUCLEOTIDE SEQUENCE</scope>
    <source>
        <strain evidence="3">ATCC31565</strain>
    </source>
</reference>
<dbReference type="InterPro" id="IPR036291">
    <property type="entry name" value="NAD(P)-bd_dom_sf"/>
</dbReference>
<dbReference type="RefSeq" id="WP_232519866.1">
    <property type="nucleotide sequence ID" value="NZ_JABBHD010000007.1"/>
</dbReference>
<dbReference type="SUPFAM" id="SSF51735">
    <property type="entry name" value="NAD(P)-binding Rossmann-fold domains"/>
    <property type="match status" value="1"/>
</dbReference>
<dbReference type="PANTHER" id="PTHR43708:SF8">
    <property type="entry name" value="OXIDOREDUCTASE"/>
    <property type="match status" value="1"/>
</dbReference>
<accession>O69208</accession>
<proteinExistence type="predicted"/>
<feature type="domain" description="Gfo/Idh/MocA-like oxidoreductase N-terminal" evidence="1">
    <location>
        <begin position="13"/>
        <end position="127"/>
    </location>
</feature>
<organism evidence="3">
    <name type="scientific">Actinosynnema pretiosum subsp. auranticum</name>
    <dbReference type="NCBI Taxonomy" id="42198"/>
    <lineage>
        <taxon>Bacteria</taxon>
        <taxon>Bacillati</taxon>
        <taxon>Actinomycetota</taxon>
        <taxon>Actinomycetes</taxon>
        <taxon>Pseudonocardiales</taxon>
        <taxon>Pseudonocardiaceae</taxon>
        <taxon>Actinosynnema</taxon>
    </lineage>
</organism>
<feature type="domain" description="GFO/IDH/MocA-like oxidoreductase" evidence="2">
    <location>
        <begin position="148"/>
        <end position="288"/>
    </location>
</feature>
<evidence type="ECO:0000313" key="3">
    <source>
        <dbReference type="EMBL" id="AAC14003.1"/>
    </source>
</evidence>
<dbReference type="Pfam" id="PF22725">
    <property type="entry name" value="GFO_IDH_MocA_C3"/>
    <property type="match status" value="1"/>
</dbReference>
<evidence type="ECO:0000259" key="2">
    <source>
        <dbReference type="Pfam" id="PF22725"/>
    </source>
</evidence>
<dbReference type="Gene3D" id="3.40.50.720">
    <property type="entry name" value="NAD(P)-binding Rossmann-like Domain"/>
    <property type="match status" value="1"/>
</dbReference>
<dbReference type="PANTHER" id="PTHR43708">
    <property type="entry name" value="CONSERVED EXPRESSED OXIDOREDUCTASE (EUROFUNG)"/>
    <property type="match status" value="1"/>
</dbReference>
<dbReference type="SUPFAM" id="SSF55347">
    <property type="entry name" value="Glyceraldehyde-3-phosphate dehydrogenase-like, C-terminal domain"/>
    <property type="match status" value="1"/>
</dbReference>
<dbReference type="Gene3D" id="3.30.360.10">
    <property type="entry name" value="Dihydrodipicolinate Reductase, domain 2"/>
    <property type="match status" value="1"/>
</dbReference>
<reference evidence="3" key="2">
    <citation type="journal article" date="1998" name="Chem. Biol.">
        <title>Biosynthesis of the ansamycin antibiotic rifamycin: deductions from the molecular analysis of the rif biosynthetic gene cluster of Amycolatopsis mediterranei S699.</title>
        <authorList>
            <person name="August P.R."/>
            <person name="Tang L."/>
            <person name="Yoon Y.J."/>
            <person name="Ning S."/>
            <person name="Mueller R."/>
            <person name="Yu T.W."/>
            <person name="Taylor M."/>
            <person name="Hoffmann D."/>
            <person name="Kim C.G."/>
            <person name="Zhang X."/>
            <person name="Hutchinson C.R."/>
            <person name="Floss H.G."/>
        </authorList>
    </citation>
    <scope>NUCLEOTIDE SEQUENCE</scope>
    <source>
        <strain evidence="3">ATCC31565</strain>
    </source>
</reference>